<sequence>MNKYLKVLLNKKMGICCLTGFSSGLPLFILISLIPAWLRIENIDLKVIGLFSLIQLPFTWKFIWAPIFDRYRILMGRRRGWLIVFQILLLLSISSLGFFNAAIDLKTIALISFLIAIFSASHDVVIDAYRREILDDAELGIGNAIHVNAYKISSLIPGSLSLILADMISWQNVFLITSLFMLVGIGMTLTVKEPDTQYIQPKNLKDSVIQPFISFFKKNGRENALYILLFIFLYKLGDSMATALVTPFYIDLNFSMTEIGIIAKNAGLWASVIGGFLGGIWMIKIGINKALWIFGFLQLVTIIPFIVLSMVGHNLILLGITVGLESFAMGLGTTALIAFISKQTDPRYTATQFALFTSLASIPRSITNASTGFVVESLGWTNFFYLCFLLAIPGMLLLLKVAPYKLKS</sequence>
<dbReference type="InterPro" id="IPR011701">
    <property type="entry name" value="MFS"/>
</dbReference>
<dbReference type="PATRIC" id="fig|1623450.3.peg.815"/>
<feature type="transmembrane region" description="Helical" evidence="6">
    <location>
        <begin position="353"/>
        <end position="371"/>
    </location>
</feature>
<evidence type="ECO:0000256" key="4">
    <source>
        <dbReference type="ARBA" id="ARBA00022989"/>
    </source>
</evidence>
<name>A0A0H4J1K7_9PROT</name>
<accession>A0A0H4J1K7</accession>
<dbReference type="GO" id="GO:0016020">
    <property type="term" value="C:membrane"/>
    <property type="evidence" value="ECO:0007669"/>
    <property type="project" value="UniProtKB-SubCell"/>
</dbReference>
<evidence type="ECO:0000259" key="7">
    <source>
        <dbReference type="PROSITE" id="PS50850"/>
    </source>
</evidence>
<dbReference type="AlphaFoldDB" id="A0A0H4J1K7"/>
<dbReference type="EMBL" id="CP011002">
    <property type="protein sequence ID" value="AKO65905.1"/>
    <property type="molecule type" value="Genomic_DNA"/>
</dbReference>
<protein>
    <recommendedName>
        <fullName evidence="7">Major facilitator superfamily (MFS) profile domain-containing protein</fullName>
    </recommendedName>
</protein>
<dbReference type="InterPro" id="IPR036259">
    <property type="entry name" value="MFS_trans_sf"/>
</dbReference>
<keyword evidence="2" id="KW-0813">Transport</keyword>
<dbReference type="Pfam" id="PF07690">
    <property type="entry name" value="MFS_1"/>
    <property type="match status" value="1"/>
</dbReference>
<dbReference type="OrthoDB" id="9787815at2"/>
<dbReference type="Proteomes" id="UP000066549">
    <property type="component" value="Chromosome"/>
</dbReference>
<evidence type="ECO:0000256" key="2">
    <source>
        <dbReference type="ARBA" id="ARBA00022448"/>
    </source>
</evidence>
<dbReference type="CDD" id="cd17486">
    <property type="entry name" value="MFS_AmpG_like"/>
    <property type="match status" value="1"/>
</dbReference>
<feature type="transmembrane region" description="Helical" evidence="6">
    <location>
        <begin position="174"/>
        <end position="191"/>
    </location>
</feature>
<feature type="transmembrane region" description="Helical" evidence="6">
    <location>
        <begin position="80"/>
        <end position="102"/>
    </location>
</feature>
<reference evidence="8 9" key="1">
    <citation type="submission" date="2015-03" db="EMBL/GenBank/DDBJ databases">
        <title>Comparative analysis of the OM43 clade including a novel species from Red Sea uncovers genomic and metabolic diversity among marine methylotrophs.</title>
        <authorList>
            <person name="Jimenez-Infante F."/>
            <person name="Ngugi D.K."/>
            <person name="Vinu M."/>
            <person name="Alam I."/>
            <person name="Kamau A."/>
            <person name="Blom J."/>
            <person name="Bajic V.B."/>
            <person name="Stingl U."/>
        </authorList>
    </citation>
    <scope>NUCLEOTIDE SEQUENCE [LARGE SCALE GENOMIC DNA]</scope>
    <source>
        <strain evidence="8 9">MBRSH7</strain>
    </source>
</reference>
<evidence type="ECO:0000256" key="5">
    <source>
        <dbReference type="ARBA" id="ARBA00023136"/>
    </source>
</evidence>
<evidence type="ECO:0000313" key="9">
    <source>
        <dbReference type="Proteomes" id="UP000066549"/>
    </source>
</evidence>
<feature type="domain" description="Major facilitator superfamily (MFS) profile" evidence="7">
    <location>
        <begin position="12"/>
        <end position="406"/>
    </location>
</feature>
<organism evidence="8 9">
    <name type="scientific">Methylophilales bacterium MBRS-H7</name>
    <dbReference type="NCBI Taxonomy" id="1623450"/>
    <lineage>
        <taxon>Bacteria</taxon>
        <taxon>Pseudomonadati</taxon>
        <taxon>Pseudomonadota</taxon>
        <taxon>Betaproteobacteria</taxon>
        <taxon>Nitrosomonadales</taxon>
        <taxon>OM43 clade</taxon>
    </lineage>
</organism>
<dbReference type="Gene3D" id="1.20.1250.20">
    <property type="entry name" value="MFS general substrate transporter like domains"/>
    <property type="match status" value="1"/>
</dbReference>
<feature type="transmembrane region" description="Helical" evidence="6">
    <location>
        <begin position="12"/>
        <end position="35"/>
    </location>
</feature>
<gene>
    <name evidence="8" type="ORF">VI33_04110</name>
</gene>
<keyword evidence="4 6" id="KW-1133">Transmembrane helix</keyword>
<feature type="transmembrane region" description="Helical" evidence="6">
    <location>
        <begin position="262"/>
        <end position="283"/>
    </location>
</feature>
<feature type="transmembrane region" description="Helical" evidence="6">
    <location>
        <begin position="316"/>
        <end position="341"/>
    </location>
</feature>
<dbReference type="InterPro" id="IPR020846">
    <property type="entry name" value="MFS_dom"/>
</dbReference>
<feature type="transmembrane region" description="Helical" evidence="6">
    <location>
        <begin position="224"/>
        <end position="250"/>
    </location>
</feature>
<dbReference type="PANTHER" id="PTHR12778:SF10">
    <property type="entry name" value="MAJOR FACILITATOR SUPERFAMILY DOMAIN-CONTAINING PROTEIN 3"/>
    <property type="match status" value="1"/>
</dbReference>
<keyword evidence="9" id="KW-1185">Reference proteome</keyword>
<evidence type="ECO:0000256" key="3">
    <source>
        <dbReference type="ARBA" id="ARBA00022692"/>
    </source>
</evidence>
<dbReference type="PROSITE" id="PS50850">
    <property type="entry name" value="MFS"/>
    <property type="match status" value="1"/>
</dbReference>
<feature type="transmembrane region" description="Helical" evidence="6">
    <location>
        <begin position="383"/>
        <end position="402"/>
    </location>
</feature>
<dbReference type="InterPro" id="IPR004752">
    <property type="entry name" value="AmpG_permease/AT-1"/>
</dbReference>
<dbReference type="SUPFAM" id="SSF103473">
    <property type="entry name" value="MFS general substrate transporter"/>
    <property type="match status" value="1"/>
</dbReference>
<keyword evidence="5 6" id="KW-0472">Membrane</keyword>
<keyword evidence="3 6" id="KW-0812">Transmembrane</keyword>
<dbReference type="NCBIfam" id="TIGR00901">
    <property type="entry name" value="2A0125"/>
    <property type="match status" value="1"/>
</dbReference>
<evidence type="ECO:0000256" key="6">
    <source>
        <dbReference type="SAM" id="Phobius"/>
    </source>
</evidence>
<feature type="transmembrane region" description="Helical" evidence="6">
    <location>
        <begin position="290"/>
        <end position="310"/>
    </location>
</feature>
<proteinExistence type="predicted"/>
<comment type="subcellular location">
    <subcellularLocation>
        <location evidence="1">Membrane</location>
        <topology evidence="1">Multi-pass membrane protein</topology>
    </subcellularLocation>
</comment>
<evidence type="ECO:0000256" key="1">
    <source>
        <dbReference type="ARBA" id="ARBA00004141"/>
    </source>
</evidence>
<feature type="transmembrane region" description="Helical" evidence="6">
    <location>
        <begin position="47"/>
        <end position="68"/>
    </location>
</feature>
<dbReference type="GO" id="GO:0022857">
    <property type="term" value="F:transmembrane transporter activity"/>
    <property type="evidence" value="ECO:0007669"/>
    <property type="project" value="InterPro"/>
</dbReference>
<dbReference type="PANTHER" id="PTHR12778">
    <property type="entry name" value="SOLUTE CARRIER FAMILY 33 ACETYL-COA TRANSPORTER -RELATED"/>
    <property type="match status" value="1"/>
</dbReference>
<evidence type="ECO:0000313" key="8">
    <source>
        <dbReference type="EMBL" id="AKO65905.1"/>
    </source>
</evidence>